<dbReference type="AlphaFoldDB" id="A0A2P2PC99"/>
<organism evidence="1">
    <name type="scientific">Rhizophora mucronata</name>
    <name type="common">Asiatic mangrove</name>
    <dbReference type="NCBI Taxonomy" id="61149"/>
    <lineage>
        <taxon>Eukaryota</taxon>
        <taxon>Viridiplantae</taxon>
        <taxon>Streptophyta</taxon>
        <taxon>Embryophyta</taxon>
        <taxon>Tracheophyta</taxon>
        <taxon>Spermatophyta</taxon>
        <taxon>Magnoliopsida</taxon>
        <taxon>eudicotyledons</taxon>
        <taxon>Gunneridae</taxon>
        <taxon>Pentapetalae</taxon>
        <taxon>rosids</taxon>
        <taxon>fabids</taxon>
        <taxon>Malpighiales</taxon>
        <taxon>Rhizophoraceae</taxon>
        <taxon>Rhizophora</taxon>
    </lineage>
</organism>
<dbReference type="EMBL" id="GGEC01071873">
    <property type="protein sequence ID" value="MBX52357.1"/>
    <property type="molecule type" value="Transcribed_RNA"/>
</dbReference>
<proteinExistence type="predicted"/>
<evidence type="ECO:0000313" key="1">
    <source>
        <dbReference type="EMBL" id="MBX52357.1"/>
    </source>
</evidence>
<protein>
    <submittedName>
        <fullName evidence="1">Uncharacterized protein</fullName>
    </submittedName>
</protein>
<accession>A0A2P2PC99</accession>
<sequence>MDDWCLLILFVFTGFLKSVLTELLSA</sequence>
<reference evidence="1" key="1">
    <citation type="submission" date="2018-02" db="EMBL/GenBank/DDBJ databases">
        <title>Rhizophora mucronata_Transcriptome.</title>
        <authorList>
            <person name="Meera S.P."/>
            <person name="Sreeshan A."/>
            <person name="Augustine A."/>
        </authorList>
    </citation>
    <scope>NUCLEOTIDE SEQUENCE</scope>
    <source>
        <tissue evidence="1">Leaf</tissue>
    </source>
</reference>
<name>A0A2P2PC99_RHIMU</name>